<feature type="non-terminal residue" evidence="1">
    <location>
        <position position="1"/>
    </location>
</feature>
<name>A0A8J4UCZ2_CLAMG</name>
<evidence type="ECO:0000313" key="1">
    <source>
        <dbReference type="EMBL" id="KAF5905078.1"/>
    </source>
</evidence>
<protein>
    <submittedName>
        <fullName evidence="1">Uncharacterized protein</fullName>
    </submittedName>
</protein>
<reference evidence="1" key="1">
    <citation type="submission" date="2020-07" db="EMBL/GenBank/DDBJ databases">
        <title>Clarias magur genome sequencing, assembly and annotation.</title>
        <authorList>
            <person name="Kushwaha B."/>
            <person name="Kumar R."/>
            <person name="Das P."/>
            <person name="Joshi C.G."/>
            <person name="Kumar D."/>
            <person name="Nagpure N.S."/>
            <person name="Pandey M."/>
            <person name="Agarwal S."/>
            <person name="Srivastava S."/>
            <person name="Singh M."/>
            <person name="Sahoo L."/>
            <person name="Jayasankar P."/>
            <person name="Meher P.K."/>
            <person name="Koringa P.G."/>
            <person name="Iquebal M.A."/>
            <person name="Das S.P."/>
            <person name="Bit A."/>
            <person name="Patnaik S."/>
            <person name="Patel N."/>
            <person name="Shah T.M."/>
            <person name="Hinsu A."/>
            <person name="Jena J.K."/>
        </authorList>
    </citation>
    <scope>NUCLEOTIDE SEQUENCE</scope>
    <source>
        <strain evidence="1">CIFAMagur01</strain>
        <tissue evidence="1">Testis</tissue>
    </source>
</reference>
<dbReference type="Proteomes" id="UP000727407">
    <property type="component" value="Unassembled WGS sequence"/>
</dbReference>
<organism evidence="1 2">
    <name type="scientific">Clarias magur</name>
    <name type="common">Asian catfish</name>
    <name type="synonym">Macropteronotus magur</name>
    <dbReference type="NCBI Taxonomy" id="1594786"/>
    <lineage>
        <taxon>Eukaryota</taxon>
        <taxon>Metazoa</taxon>
        <taxon>Chordata</taxon>
        <taxon>Craniata</taxon>
        <taxon>Vertebrata</taxon>
        <taxon>Euteleostomi</taxon>
        <taxon>Actinopterygii</taxon>
        <taxon>Neopterygii</taxon>
        <taxon>Teleostei</taxon>
        <taxon>Ostariophysi</taxon>
        <taxon>Siluriformes</taxon>
        <taxon>Clariidae</taxon>
        <taxon>Clarias</taxon>
    </lineage>
</organism>
<accession>A0A8J4UCZ2</accession>
<dbReference type="EMBL" id="QNUK01000048">
    <property type="protein sequence ID" value="KAF5905078.1"/>
    <property type="molecule type" value="Genomic_DNA"/>
</dbReference>
<comment type="caution">
    <text evidence="1">The sequence shown here is derived from an EMBL/GenBank/DDBJ whole genome shotgun (WGS) entry which is preliminary data.</text>
</comment>
<evidence type="ECO:0000313" key="2">
    <source>
        <dbReference type="Proteomes" id="UP000727407"/>
    </source>
</evidence>
<dbReference type="AlphaFoldDB" id="A0A8J4UCZ2"/>
<proteinExistence type="predicted"/>
<sequence>LAPEIGLWGGATGKPPWPEELSRWEWRAKRGWSLLGGLLKRKWAPVEEKFQASPWCLFLGFVALRPGASSVA</sequence>
<keyword evidence="2" id="KW-1185">Reference proteome</keyword>
<gene>
    <name evidence="1" type="ORF">DAT39_005159</name>
</gene>